<proteinExistence type="inferred from homology"/>
<feature type="compositionally biased region" description="Basic and acidic residues" evidence="10">
    <location>
        <begin position="125"/>
        <end position="146"/>
    </location>
</feature>
<feature type="transmembrane region" description="Helical" evidence="11">
    <location>
        <begin position="6"/>
        <end position="28"/>
    </location>
</feature>
<dbReference type="GO" id="GO:0000139">
    <property type="term" value="C:Golgi membrane"/>
    <property type="evidence" value="ECO:0007669"/>
    <property type="project" value="UniProtKB-SubCell"/>
</dbReference>
<dbReference type="InterPro" id="IPR027417">
    <property type="entry name" value="P-loop_NTPase"/>
</dbReference>
<organism evidence="12 13">
    <name type="scientific">Branchiostoma belcheri</name>
    <name type="common">Amphioxus</name>
    <dbReference type="NCBI Taxonomy" id="7741"/>
    <lineage>
        <taxon>Eukaryota</taxon>
        <taxon>Metazoa</taxon>
        <taxon>Chordata</taxon>
        <taxon>Cephalochordata</taxon>
        <taxon>Leptocardii</taxon>
        <taxon>Amphioxiformes</taxon>
        <taxon>Branchiostomatidae</taxon>
        <taxon>Branchiostoma</taxon>
    </lineage>
</organism>
<accession>A0A6P4XFB8</accession>
<keyword evidence="7" id="KW-0333">Golgi apparatus</keyword>
<dbReference type="PANTHER" id="PTHR14647:SF87">
    <property type="entry name" value="PUTATIVE-RELATED"/>
    <property type="match status" value="1"/>
</dbReference>
<evidence type="ECO:0000256" key="8">
    <source>
        <dbReference type="ARBA" id="ARBA00023136"/>
    </source>
</evidence>
<name>A0A6P4XFB8_BRABE</name>
<feature type="region of interest" description="Disordered" evidence="10">
    <location>
        <begin position="181"/>
        <end position="215"/>
    </location>
</feature>
<sequence>MRTTILAAFFYLIGFSCASMLAFILYLTRYGKDMEVARSDLDYSIKLLRRGAIMQNSLGFSDRKQIDIADKVADLQKTRPDVVSTVATTCKQPSVRPGIAGRGNSHSSRPPEDIKETNNSAQQTQDRHKQFVRSGSREQKKNEIWTEQKLNLTNHQSLNVVKKDIHSRSTSVRKEFAPVAQGQYRHSVLQKSPGGKKEHDTLKVEPRKESATVDDRAKRTGLLISGQNETLSSKHIYFSQQHHSGLNSTSKYRHDEKKSLVLKEETDKKFDDHGKISKQFPTLNATSYTRDNESVSSLVSVKSHKTKRSRLPVVEDGLDIVDTEGHRQATGDQCAPKKHFVWIKVHKAGSQTTNPIFERFAYKHKLKLLFGISNGPTVSWPRPPRWAEYVHPPTGGPFDALYVHSRYNKTWMQAHFPNDTVYLSIVKDPFSHFKSSFHYYGLPQHLNLQDWNPVKTFLKNPWKYKTEALYQGIRFDKTRNAQLFDLGFPIEKSHDRIWAEEYIKQLDRDFLLVIILEHYAESLVLLKRLMCWELSDILLVEERINSRNYRYKHYSPTREELKRYKMYAEAEYVMYQRFNQSLWTKIGQQSQDFFQEVENYKRVTRRVRTFCKYNSTQELLISASPWNPQYKMRQSICTYLKIHDIEWRTHSWAQLRYPPRIKRLLRQEYFNNISKYHDKLLAAARQDSAENQRS</sequence>
<dbReference type="GO" id="GO:0001733">
    <property type="term" value="F:galactosylceramide sulfotransferase activity"/>
    <property type="evidence" value="ECO:0007669"/>
    <property type="project" value="InterPro"/>
</dbReference>
<dbReference type="GeneID" id="109462985"/>
<dbReference type="KEGG" id="bbel:109462985"/>
<evidence type="ECO:0000256" key="1">
    <source>
        <dbReference type="ARBA" id="ARBA00004323"/>
    </source>
</evidence>
<feature type="region of interest" description="Disordered" evidence="10">
    <location>
        <begin position="93"/>
        <end position="147"/>
    </location>
</feature>
<keyword evidence="6 11" id="KW-1133">Transmembrane helix</keyword>
<dbReference type="Pfam" id="PF06990">
    <property type="entry name" value="Gal-3-0_sulfotr"/>
    <property type="match status" value="1"/>
</dbReference>
<evidence type="ECO:0000313" key="13">
    <source>
        <dbReference type="RefSeq" id="XP_019615195.1"/>
    </source>
</evidence>
<comment type="similarity">
    <text evidence="2">Belongs to the galactose-3-O-sulfotransferase family.</text>
</comment>
<dbReference type="InterPro" id="IPR009729">
    <property type="entry name" value="Gal-3-0_sulfotransfrase"/>
</dbReference>
<dbReference type="AlphaFoldDB" id="A0A6P4XFB8"/>
<dbReference type="Proteomes" id="UP000515135">
    <property type="component" value="Unplaced"/>
</dbReference>
<keyword evidence="8 11" id="KW-0472">Membrane</keyword>
<evidence type="ECO:0000256" key="11">
    <source>
        <dbReference type="SAM" id="Phobius"/>
    </source>
</evidence>
<evidence type="ECO:0000256" key="10">
    <source>
        <dbReference type="SAM" id="MobiDB-lite"/>
    </source>
</evidence>
<reference evidence="13" key="1">
    <citation type="submission" date="2025-08" db="UniProtKB">
        <authorList>
            <consortium name="RefSeq"/>
        </authorList>
    </citation>
    <scope>IDENTIFICATION</scope>
    <source>
        <tissue evidence="13">Gonad</tissue>
    </source>
</reference>
<keyword evidence="5" id="KW-0735">Signal-anchor</keyword>
<protein>
    <submittedName>
        <fullName evidence="13">Uncharacterized protein LOC109462985</fullName>
    </submittedName>
</protein>
<evidence type="ECO:0000256" key="7">
    <source>
        <dbReference type="ARBA" id="ARBA00023034"/>
    </source>
</evidence>
<evidence type="ECO:0000256" key="4">
    <source>
        <dbReference type="ARBA" id="ARBA00022692"/>
    </source>
</evidence>
<keyword evidence="12" id="KW-1185">Reference proteome</keyword>
<dbReference type="OrthoDB" id="10313450at2759"/>
<evidence type="ECO:0000256" key="5">
    <source>
        <dbReference type="ARBA" id="ARBA00022968"/>
    </source>
</evidence>
<evidence type="ECO:0000313" key="12">
    <source>
        <dbReference type="Proteomes" id="UP000515135"/>
    </source>
</evidence>
<evidence type="ECO:0000256" key="2">
    <source>
        <dbReference type="ARBA" id="ARBA00008124"/>
    </source>
</evidence>
<comment type="subcellular location">
    <subcellularLocation>
        <location evidence="1">Golgi apparatus membrane</location>
        <topology evidence="1">Single-pass type II membrane protein</topology>
    </subcellularLocation>
</comment>
<keyword evidence="4 11" id="KW-0812">Transmembrane</keyword>
<gene>
    <name evidence="13" type="primary">LOC109462985</name>
</gene>
<dbReference type="PANTHER" id="PTHR14647">
    <property type="entry name" value="GALACTOSE-3-O-SULFOTRANSFERASE"/>
    <property type="match status" value="1"/>
</dbReference>
<dbReference type="PROSITE" id="PS51257">
    <property type="entry name" value="PROKAR_LIPOPROTEIN"/>
    <property type="match status" value="1"/>
</dbReference>
<evidence type="ECO:0000256" key="9">
    <source>
        <dbReference type="ARBA" id="ARBA00023180"/>
    </source>
</evidence>
<keyword evidence="9" id="KW-0325">Glycoprotein</keyword>
<evidence type="ECO:0000256" key="6">
    <source>
        <dbReference type="ARBA" id="ARBA00022989"/>
    </source>
</evidence>
<feature type="compositionally biased region" description="Basic and acidic residues" evidence="10">
    <location>
        <begin position="195"/>
        <end position="215"/>
    </location>
</feature>
<keyword evidence="3" id="KW-0808">Transferase</keyword>
<dbReference type="Gene3D" id="3.40.50.300">
    <property type="entry name" value="P-loop containing nucleotide triphosphate hydrolases"/>
    <property type="match status" value="1"/>
</dbReference>
<evidence type="ECO:0000256" key="3">
    <source>
        <dbReference type="ARBA" id="ARBA00022679"/>
    </source>
</evidence>
<dbReference type="GO" id="GO:0009247">
    <property type="term" value="P:glycolipid biosynthetic process"/>
    <property type="evidence" value="ECO:0007669"/>
    <property type="project" value="InterPro"/>
</dbReference>
<dbReference type="RefSeq" id="XP_019615195.1">
    <property type="nucleotide sequence ID" value="XM_019759636.1"/>
</dbReference>